<name>A0A0C9ZVR7_9AGAM</name>
<proteinExistence type="predicted"/>
<evidence type="ECO:0000313" key="1">
    <source>
        <dbReference type="EMBL" id="KIK23768.1"/>
    </source>
</evidence>
<organism evidence="1 2">
    <name type="scientific">Pisolithus microcarpus 441</name>
    <dbReference type="NCBI Taxonomy" id="765257"/>
    <lineage>
        <taxon>Eukaryota</taxon>
        <taxon>Fungi</taxon>
        <taxon>Dikarya</taxon>
        <taxon>Basidiomycota</taxon>
        <taxon>Agaricomycotina</taxon>
        <taxon>Agaricomycetes</taxon>
        <taxon>Agaricomycetidae</taxon>
        <taxon>Boletales</taxon>
        <taxon>Sclerodermatineae</taxon>
        <taxon>Pisolithaceae</taxon>
        <taxon>Pisolithus</taxon>
    </lineage>
</organism>
<reference evidence="2" key="2">
    <citation type="submission" date="2015-01" db="EMBL/GenBank/DDBJ databases">
        <title>Evolutionary Origins and Diversification of the Mycorrhizal Mutualists.</title>
        <authorList>
            <consortium name="DOE Joint Genome Institute"/>
            <consortium name="Mycorrhizal Genomics Consortium"/>
            <person name="Kohler A."/>
            <person name="Kuo A."/>
            <person name="Nagy L.G."/>
            <person name="Floudas D."/>
            <person name="Copeland A."/>
            <person name="Barry K.W."/>
            <person name="Cichocki N."/>
            <person name="Veneault-Fourrey C."/>
            <person name="LaButti K."/>
            <person name="Lindquist E.A."/>
            <person name="Lipzen A."/>
            <person name="Lundell T."/>
            <person name="Morin E."/>
            <person name="Murat C."/>
            <person name="Riley R."/>
            <person name="Ohm R."/>
            <person name="Sun H."/>
            <person name="Tunlid A."/>
            <person name="Henrissat B."/>
            <person name="Grigoriev I.V."/>
            <person name="Hibbett D.S."/>
            <person name="Martin F."/>
        </authorList>
    </citation>
    <scope>NUCLEOTIDE SEQUENCE [LARGE SCALE GENOMIC DNA]</scope>
    <source>
        <strain evidence="2">441</strain>
    </source>
</reference>
<sequence>MRDISRSNDAEATKRAPSGRSRRALLYLKFARGAARRFSRKRGCWGIKKTRGLAHPIPSYAQNRPTVPFSTEWVISPEPLRL</sequence>
<evidence type="ECO:0000313" key="2">
    <source>
        <dbReference type="Proteomes" id="UP000054018"/>
    </source>
</evidence>
<dbReference type="EMBL" id="KN833723">
    <property type="protein sequence ID" value="KIK23768.1"/>
    <property type="molecule type" value="Genomic_DNA"/>
</dbReference>
<dbReference type="HOGENOM" id="CLU_2628642_0_0_1"/>
<protein>
    <submittedName>
        <fullName evidence="1">Uncharacterized protein</fullName>
    </submittedName>
</protein>
<keyword evidence="2" id="KW-1185">Reference proteome</keyword>
<accession>A0A0C9ZVR7</accession>
<gene>
    <name evidence="1" type="ORF">PISMIDRAFT_679002</name>
</gene>
<reference evidence="1 2" key="1">
    <citation type="submission" date="2014-04" db="EMBL/GenBank/DDBJ databases">
        <authorList>
            <consortium name="DOE Joint Genome Institute"/>
            <person name="Kuo A."/>
            <person name="Kohler A."/>
            <person name="Costa M.D."/>
            <person name="Nagy L.G."/>
            <person name="Floudas D."/>
            <person name="Copeland A."/>
            <person name="Barry K.W."/>
            <person name="Cichocki N."/>
            <person name="Veneault-Fourrey C."/>
            <person name="LaButti K."/>
            <person name="Lindquist E.A."/>
            <person name="Lipzen A."/>
            <person name="Lundell T."/>
            <person name="Morin E."/>
            <person name="Murat C."/>
            <person name="Sun H."/>
            <person name="Tunlid A."/>
            <person name="Henrissat B."/>
            <person name="Grigoriev I.V."/>
            <person name="Hibbett D.S."/>
            <person name="Martin F."/>
            <person name="Nordberg H.P."/>
            <person name="Cantor M.N."/>
            <person name="Hua S.X."/>
        </authorList>
    </citation>
    <scope>NUCLEOTIDE SEQUENCE [LARGE SCALE GENOMIC DNA]</scope>
    <source>
        <strain evidence="1 2">441</strain>
    </source>
</reference>
<dbReference type="Proteomes" id="UP000054018">
    <property type="component" value="Unassembled WGS sequence"/>
</dbReference>
<dbReference type="AlphaFoldDB" id="A0A0C9ZVR7"/>